<feature type="binding site" evidence="9">
    <location>
        <position position="216"/>
    </location>
    <ligand>
        <name>ATP</name>
        <dbReference type="ChEBI" id="CHEBI:30616"/>
    </ligand>
</feature>
<dbReference type="GO" id="GO:0005524">
    <property type="term" value="F:ATP binding"/>
    <property type="evidence" value="ECO:0007669"/>
    <property type="project" value="UniProtKB-UniRule"/>
</dbReference>
<feature type="binding site" evidence="9">
    <location>
        <position position="64"/>
    </location>
    <ligand>
        <name>ATP</name>
        <dbReference type="ChEBI" id="CHEBI:30616"/>
    </ligand>
</feature>
<dbReference type="InterPro" id="IPR036390">
    <property type="entry name" value="WH_DNA-bd_sf"/>
</dbReference>
<protein>
    <recommendedName>
        <fullName evidence="9">Holliday junction branch migration complex subunit RuvB</fullName>
        <ecNumber evidence="9">3.6.4.-</ecNumber>
    </recommendedName>
</protein>
<evidence type="ECO:0000256" key="7">
    <source>
        <dbReference type="ARBA" id="ARBA00023172"/>
    </source>
</evidence>
<dbReference type="InterPro" id="IPR036388">
    <property type="entry name" value="WH-like_DNA-bd_sf"/>
</dbReference>
<comment type="subcellular location">
    <subcellularLocation>
        <location evidence="9">Cytoplasm</location>
    </subcellularLocation>
</comment>
<evidence type="ECO:0000259" key="10">
    <source>
        <dbReference type="SMART" id="SM00382"/>
    </source>
</evidence>
<evidence type="ECO:0000256" key="8">
    <source>
        <dbReference type="ARBA" id="ARBA00023204"/>
    </source>
</evidence>
<feature type="binding site" evidence="9">
    <location>
        <position position="313"/>
    </location>
    <ligand>
        <name>DNA</name>
        <dbReference type="ChEBI" id="CHEBI:16991"/>
    </ligand>
</feature>
<keyword evidence="8 9" id="KW-0234">DNA repair</keyword>
<dbReference type="InterPro" id="IPR004605">
    <property type="entry name" value="DNA_helicase_Holl-junc_RuvB"/>
</dbReference>
<dbReference type="Gene3D" id="1.10.10.10">
    <property type="entry name" value="Winged helix-like DNA-binding domain superfamily/Winged helix DNA-binding domain"/>
    <property type="match status" value="1"/>
</dbReference>
<dbReference type="NCBIfam" id="TIGR00635">
    <property type="entry name" value="ruvB"/>
    <property type="match status" value="1"/>
</dbReference>
<dbReference type="GO" id="GO:0005737">
    <property type="term" value="C:cytoplasm"/>
    <property type="evidence" value="ECO:0007669"/>
    <property type="project" value="UniProtKB-SubCell"/>
</dbReference>
<name>A0A933NYJ9_9HYPH</name>
<keyword evidence="4 9" id="KW-0378">Hydrolase</keyword>
<evidence type="ECO:0000256" key="9">
    <source>
        <dbReference type="HAMAP-Rule" id="MF_00016"/>
    </source>
</evidence>
<dbReference type="Pfam" id="PF17864">
    <property type="entry name" value="AAA_lid_4"/>
    <property type="match status" value="1"/>
</dbReference>
<dbReference type="Pfam" id="PF05491">
    <property type="entry name" value="WHD_RuvB"/>
    <property type="match status" value="1"/>
</dbReference>
<dbReference type="Gene3D" id="1.10.8.60">
    <property type="match status" value="1"/>
</dbReference>
<dbReference type="HAMAP" id="MF_00016">
    <property type="entry name" value="DNA_HJ_migration_RuvB"/>
    <property type="match status" value="1"/>
</dbReference>
<comment type="caution">
    <text evidence="11">The sequence shown here is derived from an EMBL/GenBank/DDBJ whole genome shotgun (WGS) entry which is preliminary data.</text>
</comment>
<evidence type="ECO:0000256" key="2">
    <source>
        <dbReference type="ARBA" id="ARBA00022741"/>
    </source>
</evidence>
<feature type="binding site" evidence="9">
    <location>
        <position position="289"/>
    </location>
    <ligand>
        <name>DNA</name>
        <dbReference type="ChEBI" id="CHEBI:16991"/>
    </ligand>
</feature>
<feature type="binding site" evidence="9">
    <location>
        <position position="169"/>
    </location>
    <ligand>
        <name>ATP</name>
        <dbReference type="ChEBI" id="CHEBI:30616"/>
    </ligand>
</feature>
<keyword evidence="11" id="KW-0347">Helicase</keyword>
<dbReference type="PANTHER" id="PTHR42848">
    <property type="match status" value="1"/>
</dbReference>
<feature type="binding site" evidence="9">
    <location>
        <position position="308"/>
    </location>
    <ligand>
        <name>DNA</name>
        <dbReference type="ChEBI" id="CHEBI:16991"/>
    </ligand>
</feature>
<comment type="domain">
    <text evidence="9">Has 3 domains, the large (RuvB-L) and small ATPase (RuvB-S) domains and the C-terminal head (RuvB-H) domain. The head domain binds DNA, while the ATPase domains jointly bind ATP, ADP or are empty depending on the state of the subunit in the translocation cycle. During a single DNA translocation step the structure of each domain remains the same, but their relative positions change.</text>
</comment>
<dbReference type="GO" id="GO:0006310">
    <property type="term" value="P:DNA recombination"/>
    <property type="evidence" value="ECO:0007669"/>
    <property type="project" value="UniProtKB-UniRule"/>
</dbReference>
<evidence type="ECO:0000313" key="12">
    <source>
        <dbReference type="Proteomes" id="UP000782610"/>
    </source>
</evidence>
<reference evidence="11" key="1">
    <citation type="submission" date="2020-07" db="EMBL/GenBank/DDBJ databases">
        <title>Huge and variable diversity of episymbiotic CPR bacteria and DPANN archaea in groundwater ecosystems.</title>
        <authorList>
            <person name="He C.Y."/>
            <person name="Keren R."/>
            <person name="Whittaker M."/>
            <person name="Farag I.F."/>
            <person name="Doudna J."/>
            <person name="Cate J.H.D."/>
            <person name="Banfield J.F."/>
        </authorList>
    </citation>
    <scope>NUCLEOTIDE SEQUENCE</scope>
    <source>
        <strain evidence="11">NC_groundwater_1586_Pr3_B-0.1um_66_15</strain>
    </source>
</reference>
<feature type="binding site" evidence="9">
    <location>
        <begin position="126"/>
        <end position="128"/>
    </location>
    <ligand>
        <name>ATP</name>
        <dbReference type="ChEBI" id="CHEBI:30616"/>
    </ligand>
</feature>
<comment type="function">
    <text evidence="9">The RuvA-RuvB-RuvC complex processes Holliday junction (HJ) DNA during genetic recombination and DNA repair, while the RuvA-RuvB complex plays an important role in the rescue of blocked DNA replication forks via replication fork reversal (RFR). RuvA specifically binds to HJ cruciform DNA, conferring on it an open structure. The RuvB hexamer acts as an ATP-dependent pump, pulling dsDNA into and through the RuvAB complex. RuvB forms 2 homohexamers on either side of HJ DNA bound by 1 or 2 RuvA tetramers; 4 subunits per hexamer contact DNA at a time. Coordinated motions by a converter formed by DNA-disengaged RuvB subunits stimulates ATP hydrolysis and nucleotide exchange. Immobilization of the converter enables RuvB to convert the ATP-contained energy into a lever motion, pulling 2 nucleotides of DNA out of the RuvA tetramer per ATP hydrolyzed, thus driving DNA branch migration. The RuvB motors rotate together with the DNA substrate, which together with the progressing nucleotide cycle form the mechanistic basis for DNA recombination by continuous HJ branch migration. Branch migration allows RuvC to scan DNA until it finds its consensus sequence, where it cleaves and resolves cruciform DNA.</text>
</comment>
<keyword evidence="6 9" id="KW-0238">DNA-binding</keyword>
<evidence type="ECO:0000256" key="4">
    <source>
        <dbReference type="ARBA" id="ARBA00022801"/>
    </source>
</evidence>
<dbReference type="SUPFAM" id="SSF52540">
    <property type="entry name" value="P-loop containing nucleoside triphosphate hydrolases"/>
    <property type="match status" value="1"/>
</dbReference>
<feature type="binding site" evidence="9">
    <location>
        <position position="60"/>
    </location>
    <ligand>
        <name>ATP</name>
        <dbReference type="ChEBI" id="CHEBI:30616"/>
    </ligand>
</feature>
<dbReference type="AlphaFoldDB" id="A0A933NYJ9"/>
<dbReference type="GO" id="GO:0016787">
    <property type="term" value="F:hydrolase activity"/>
    <property type="evidence" value="ECO:0007669"/>
    <property type="project" value="UniProtKB-KW"/>
</dbReference>
<comment type="subunit">
    <text evidence="9">Homohexamer. Forms an RuvA(8)-RuvB(12)-Holliday junction (HJ) complex. HJ DNA is sandwiched between 2 RuvA tetramers; dsDNA enters through RuvA and exits via RuvB. An RuvB hexamer assembles on each DNA strand where it exits the tetramer. Each RuvB hexamer is contacted by two RuvA subunits (via domain III) on 2 adjacent RuvB subunits; this complex drives branch migration. In the full resolvosome a probable DNA-RuvA(4)-RuvB(12)-RuvC(2) complex forms which resolves the HJ.</text>
</comment>
<gene>
    <name evidence="9 11" type="primary">ruvB</name>
    <name evidence="11" type="ORF">HY834_08635</name>
</gene>
<proteinExistence type="inferred from homology"/>
<dbReference type="EC" id="3.6.4.-" evidence="9"/>
<dbReference type="GO" id="GO:0048476">
    <property type="term" value="C:Holliday junction resolvase complex"/>
    <property type="evidence" value="ECO:0007669"/>
    <property type="project" value="UniProtKB-UniRule"/>
</dbReference>
<evidence type="ECO:0000256" key="6">
    <source>
        <dbReference type="ARBA" id="ARBA00023125"/>
    </source>
</evidence>
<sequence length="346" mass="37368">MSLTSPEAGRDEPLDVSLRPTGFAEFIGQAPARANLEVFIAAAKARKAALDHVLFVGPPGLGKTTLAQIVARELGVGFRATSGPVIAKAGDLAALLTNLDEHDVLFIDEIHRLNPAIEEILYPAMEDYQLDLIIGEGPAARSVRIDLSKFTLIGATTRAGLLTTPLRDRFGIPIRLNFYSPEELVQIVERGARLLGIGMAPDGALEIARRSRGTPRIAGRLLRRVTDFALVDGAKSITRAVADKALLRLDVDARGLDQLDRRYLTTIAEFYNGGPVGVETIAAALSEPRDALEEIVEPYLIQQGFIQRTPRGRMLTALAFTHLGMTVPQGFVGTQASLFEDEAGEP</sequence>
<dbReference type="PANTHER" id="PTHR42848:SF1">
    <property type="entry name" value="HOLLIDAY JUNCTION BRANCH MIGRATION COMPLEX SUBUNIT RUVB"/>
    <property type="match status" value="1"/>
</dbReference>
<comment type="similarity">
    <text evidence="9">Belongs to the RuvB family.</text>
</comment>
<feature type="binding site" evidence="9">
    <location>
        <position position="179"/>
    </location>
    <ligand>
        <name>ATP</name>
        <dbReference type="ChEBI" id="CHEBI:30616"/>
    </ligand>
</feature>
<feature type="binding site" evidence="9">
    <location>
        <position position="64"/>
    </location>
    <ligand>
        <name>Mg(2+)</name>
        <dbReference type="ChEBI" id="CHEBI:18420"/>
    </ligand>
</feature>
<dbReference type="SUPFAM" id="SSF46785">
    <property type="entry name" value="Winged helix' DNA-binding domain"/>
    <property type="match status" value="1"/>
</dbReference>
<dbReference type="EMBL" id="JACRAF010000024">
    <property type="protein sequence ID" value="MBI4921803.1"/>
    <property type="molecule type" value="Genomic_DNA"/>
</dbReference>
<feature type="region of interest" description="Small ATPAse domain (RuvB-S)" evidence="9">
    <location>
        <begin position="180"/>
        <end position="250"/>
    </location>
</feature>
<comment type="catalytic activity">
    <reaction evidence="9">
        <text>ATP + H2O = ADP + phosphate + H(+)</text>
        <dbReference type="Rhea" id="RHEA:13065"/>
        <dbReference type="ChEBI" id="CHEBI:15377"/>
        <dbReference type="ChEBI" id="CHEBI:15378"/>
        <dbReference type="ChEBI" id="CHEBI:30616"/>
        <dbReference type="ChEBI" id="CHEBI:43474"/>
        <dbReference type="ChEBI" id="CHEBI:456216"/>
    </reaction>
</comment>
<evidence type="ECO:0000256" key="1">
    <source>
        <dbReference type="ARBA" id="ARBA00022490"/>
    </source>
</evidence>
<feature type="region of interest" description="Head domain (RuvB-H)" evidence="9">
    <location>
        <begin position="253"/>
        <end position="346"/>
    </location>
</feature>
<dbReference type="InterPro" id="IPR003593">
    <property type="entry name" value="AAA+_ATPase"/>
</dbReference>
<feature type="binding site" evidence="9">
    <location>
        <position position="63"/>
    </location>
    <ligand>
        <name>ATP</name>
        <dbReference type="ChEBI" id="CHEBI:30616"/>
    </ligand>
</feature>
<dbReference type="Gene3D" id="3.40.50.300">
    <property type="entry name" value="P-loop containing nucleotide triphosphate hydrolases"/>
    <property type="match status" value="1"/>
</dbReference>
<feature type="domain" description="AAA+ ATPase" evidence="10">
    <location>
        <begin position="49"/>
        <end position="176"/>
    </location>
</feature>
<dbReference type="InterPro" id="IPR027417">
    <property type="entry name" value="P-loop_NTPase"/>
</dbReference>
<keyword evidence="1 9" id="KW-0963">Cytoplasm</keyword>
<dbReference type="GO" id="GO:0009378">
    <property type="term" value="F:four-way junction helicase activity"/>
    <property type="evidence" value="ECO:0007669"/>
    <property type="project" value="InterPro"/>
</dbReference>
<keyword evidence="7 9" id="KW-0233">DNA recombination</keyword>
<dbReference type="InterPro" id="IPR008823">
    <property type="entry name" value="RuvB_wg_C"/>
</dbReference>
<dbReference type="Pfam" id="PF05496">
    <property type="entry name" value="RuvB_N"/>
    <property type="match status" value="1"/>
</dbReference>
<dbReference type="Proteomes" id="UP000782610">
    <property type="component" value="Unassembled WGS sequence"/>
</dbReference>
<dbReference type="GO" id="GO:0000400">
    <property type="term" value="F:four-way junction DNA binding"/>
    <property type="evidence" value="ECO:0007669"/>
    <property type="project" value="UniProtKB-UniRule"/>
</dbReference>
<keyword evidence="5 9" id="KW-0067">ATP-binding</keyword>
<accession>A0A933NYJ9</accession>
<dbReference type="InterPro" id="IPR041445">
    <property type="entry name" value="AAA_lid_4"/>
</dbReference>
<keyword evidence="2 9" id="KW-0547">Nucleotide-binding</keyword>
<keyword evidence="3 9" id="KW-0227">DNA damage</keyword>
<dbReference type="NCBIfam" id="NF000868">
    <property type="entry name" value="PRK00080.1"/>
    <property type="match status" value="1"/>
</dbReference>
<feature type="binding site" evidence="9">
    <location>
        <position position="19"/>
    </location>
    <ligand>
        <name>ATP</name>
        <dbReference type="ChEBI" id="CHEBI:30616"/>
    </ligand>
</feature>
<evidence type="ECO:0000256" key="3">
    <source>
        <dbReference type="ARBA" id="ARBA00022763"/>
    </source>
</evidence>
<feature type="binding site" evidence="9">
    <location>
        <position position="65"/>
    </location>
    <ligand>
        <name>ATP</name>
        <dbReference type="ChEBI" id="CHEBI:30616"/>
    </ligand>
</feature>
<evidence type="ECO:0000313" key="11">
    <source>
        <dbReference type="EMBL" id="MBI4921803.1"/>
    </source>
</evidence>
<comment type="caution">
    <text evidence="9">Lacks conserved residue(s) required for the propagation of feature annotation.</text>
</comment>
<evidence type="ECO:0000256" key="5">
    <source>
        <dbReference type="ARBA" id="ARBA00022840"/>
    </source>
</evidence>
<dbReference type="SMART" id="SM00382">
    <property type="entry name" value="AAA"/>
    <property type="match status" value="1"/>
</dbReference>
<dbReference type="GO" id="GO:0006281">
    <property type="term" value="P:DNA repair"/>
    <property type="evidence" value="ECO:0007669"/>
    <property type="project" value="UniProtKB-UniRule"/>
</dbReference>
<dbReference type="CDD" id="cd00009">
    <property type="entry name" value="AAA"/>
    <property type="match status" value="1"/>
</dbReference>
<feature type="binding site" evidence="9">
    <location>
        <position position="18"/>
    </location>
    <ligand>
        <name>ATP</name>
        <dbReference type="ChEBI" id="CHEBI:30616"/>
    </ligand>
</feature>
<dbReference type="InterPro" id="IPR008824">
    <property type="entry name" value="RuvB-like_N"/>
</dbReference>
<organism evidence="11 12">
    <name type="scientific">Devosia nanyangense</name>
    <dbReference type="NCBI Taxonomy" id="1228055"/>
    <lineage>
        <taxon>Bacteria</taxon>
        <taxon>Pseudomonadati</taxon>
        <taxon>Pseudomonadota</taxon>
        <taxon>Alphaproteobacteria</taxon>
        <taxon>Hyphomicrobiales</taxon>
        <taxon>Devosiaceae</taxon>
        <taxon>Devosia</taxon>
    </lineage>
</organism>